<keyword evidence="9" id="KW-1185">Reference proteome</keyword>
<dbReference type="Proteomes" id="UP001429580">
    <property type="component" value="Unassembled WGS sequence"/>
</dbReference>
<evidence type="ECO:0000259" key="7">
    <source>
        <dbReference type="Pfam" id="PF04321"/>
    </source>
</evidence>
<dbReference type="InterPro" id="IPR036291">
    <property type="entry name" value="NAD(P)-bd_dom_sf"/>
</dbReference>
<comment type="function">
    <text evidence="6">Catalyzes the reduction of dTDP-6-deoxy-L-lyxo-4-hexulose to yield dTDP-L-rhamnose.</text>
</comment>
<dbReference type="GO" id="GO:0008831">
    <property type="term" value="F:dTDP-4-dehydrorhamnose reductase activity"/>
    <property type="evidence" value="ECO:0007669"/>
    <property type="project" value="UniProtKB-EC"/>
</dbReference>
<reference evidence="8 9" key="1">
    <citation type="submission" date="2020-03" db="EMBL/GenBank/DDBJ databases">
        <title>Genomic Encyclopedia of Type Strains, Phase IV (KMG-IV): sequencing the most valuable type-strain genomes for metagenomic binning, comparative biology and taxonomic classification.</title>
        <authorList>
            <person name="Goeker M."/>
        </authorList>
    </citation>
    <scope>NUCLEOTIDE SEQUENCE [LARGE SCALE GENOMIC DNA]</scope>
    <source>
        <strain evidence="8 9">DSM 103870</strain>
    </source>
</reference>
<sequence length="299" mass="31402">MRIAVTGRDGQVATALAEIGERTGAARGIEIIRLGRPELDLAEPGTVQAALAQTRPDAIVNAAAFTAVDLAETEAEAAFAVNAAGAGAVAAAARALSVPVIQLSTDYVFDGRKPSPYREDDPTGPVSIYGKSKLAGEQAVAAATPDHVILRTAWVYAPYGKNFVLTMLRLAETRDELRVVADQHGCPTYAPDIAEALIAVAANLLARPGDAGLRGIFHLTGAGEATWAQLAEETFALARQFGGSGARVTPITTAEYPTPARRPQNSRLDGTKLAQLHGVRLPDWRQSLARCVARLYGAA</sequence>
<evidence type="ECO:0000256" key="5">
    <source>
        <dbReference type="ARBA" id="ARBA00048200"/>
    </source>
</evidence>
<comment type="cofactor">
    <cofactor evidence="6">
        <name>Mg(2+)</name>
        <dbReference type="ChEBI" id="CHEBI:18420"/>
    </cofactor>
    <text evidence="6">Binds 1 Mg(2+) ion per monomer.</text>
</comment>
<dbReference type="RefSeq" id="WP_166952033.1">
    <property type="nucleotide sequence ID" value="NZ_JAASQI010000004.1"/>
</dbReference>
<comment type="pathway">
    <text evidence="1 6">Carbohydrate biosynthesis; dTDP-L-rhamnose biosynthesis.</text>
</comment>
<name>A0ABX0UZ58_9HYPH</name>
<proteinExistence type="inferred from homology"/>
<dbReference type="CDD" id="cd05254">
    <property type="entry name" value="dTDP_HR_like_SDR_e"/>
    <property type="match status" value="1"/>
</dbReference>
<gene>
    <name evidence="8" type="ORF">FHS82_002083</name>
</gene>
<dbReference type="EMBL" id="JAASQI010000004">
    <property type="protein sequence ID" value="NIJ58241.1"/>
    <property type="molecule type" value="Genomic_DNA"/>
</dbReference>
<comment type="similarity">
    <text evidence="2 6">Belongs to the dTDP-4-dehydrorhamnose reductase family.</text>
</comment>
<evidence type="ECO:0000313" key="9">
    <source>
        <dbReference type="Proteomes" id="UP001429580"/>
    </source>
</evidence>
<comment type="catalytic activity">
    <reaction evidence="5 6">
        <text>dTDP-beta-L-rhamnose + NADP(+) = dTDP-4-dehydro-beta-L-rhamnose + NADPH + H(+)</text>
        <dbReference type="Rhea" id="RHEA:21796"/>
        <dbReference type="ChEBI" id="CHEBI:15378"/>
        <dbReference type="ChEBI" id="CHEBI:57510"/>
        <dbReference type="ChEBI" id="CHEBI:57783"/>
        <dbReference type="ChEBI" id="CHEBI:58349"/>
        <dbReference type="ChEBI" id="CHEBI:62830"/>
        <dbReference type="EC" id="1.1.1.133"/>
    </reaction>
</comment>
<evidence type="ECO:0000313" key="8">
    <source>
        <dbReference type="EMBL" id="NIJ58241.1"/>
    </source>
</evidence>
<dbReference type="InterPro" id="IPR029903">
    <property type="entry name" value="RmlD-like-bd"/>
</dbReference>
<accession>A0ABX0UZ58</accession>
<dbReference type="SUPFAM" id="SSF51735">
    <property type="entry name" value="NAD(P)-binding Rossmann-fold domains"/>
    <property type="match status" value="1"/>
</dbReference>
<evidence type="ECO:0000256" key="1">
    <source>
        <dbReference type="ARBA" id="ARBA00004781"/>
    </source>
</evidence>
<comment type="caution">
    <text evidence="8">The sequence shown here is derived from an EMBL/GenBank/DDBJ whole genome shotgun (WGS) entry which is preliminary data.</text>
</comment>
<feature type="domain" description="RmlD-like substrate binding" evidence="7">
    <location>
        <begin position="1"/>
        <end position="295"/>
    </location>
</feature>
<organism evidence="8 9">
    <name type="scientific">Pseudochelatococcus lubricantis</name>
    <dbReference type="NCBI Taxonomy" id="1538102"/>
    <lineage>
        <taxon>Bacteria</taxon>
        <taxon>Pseudomonadati</taxon>
        <taxon>Pseudomonadota</taxon>
        <taxon>Alphaproteobacteria</taxon>
        <taxon>Hyphomicrobiales</taxon>
        <taxon>Chelatococcaceae</taxon>
        <taxon>Pseudochelatococcus</taxon>
    </lineage>
</organism>
<protein>
    <recommendedName>
        <fullName evidence="4 6">dTDP-4-dehydrorhamnose reductase</fullName>
        <ecNumber evidence="3 6">1.1.1.133</ecNumber>
    </recommendedName>
</protein>
<evidence type="ECO:0000256" key="2">
    <source>
        <dbReference type="ARBA" id="ARBA00010944"/>
    </source>
</evidence>
<dbReference type="Gene3D" id="3.90.25.10">
    <property type="entry name" value="UDP-galactose 4-epimerase, domain 1"/>
    <property type="match status" value="1"/>
</dbReference>
<evidence type="ECO:0000256" key="4">
    <source>
        <dbReference type="ARBA" id="ARBA00017099"/>
    </source>
</evidence>
<keyword evidence="6" id="KW-0521">NADP</keyword>
<keyword evidence="6 8" id="KW-0560">Oxidoreductase</keyword>
<dbReference type="Pfam" id="PF04321">
    <property type="entry name" value="RmlD_sub_bind"/>
    <property type="match status" value="1"/>
</dbReference>
<evidence type="ECO:0000256" key="3">
    <source>
        <dbReference type="ARBA" id="ARBA00012929"/>
    </source>
</evidence>
<dbReference type="InterPro" id="IPR005913">
    <property type="entry name" value="dTDP_dehydrorham_reduct"/>
</dbReference>
<dbReference type="Gene3D" id="3.40.50.720">
    <property type="entry name" value="NAD(P)-binding Rossmann-like Domain"/>
    <property type="match status" value="1"/>
</dbReference>
<dbReference type="PANTHER" id="PTHR10491:SF4">
    <property type="entry name" value="METHIONINE ADENOSYLTRANSFERASE 2 SUBUNIT BETA"/>
    <property type="match status" value="1"/>
</dbReference>
<dbReference type="EC" id="1.1.1.133" evidence="3 6"/>
<dbReference type="PANTHER" id="PTHR10491">
    <property type="entry name" value="DTDP-4-DEHYDRORHAMNOSE REDUCTASE"/>
    <property type="match status" value="1"/>
</dbReference>
<dbReference type="NCBIfam" id="TIGR01214">
    <property type="entry name" value="rmlD"/>
    <property type="match status" value="1"/>
</dbReference>
<evidence type="ECO:0000256" key="6">
    <source>
        <dbReference type="RuleBase" id="RU364082"/>
    </source>
</evidence>